<name>A0A7T7XNS4_9SPIR</name>
<dbReference type="PANTHER" id="PTHR33171:SF17">
    <property type="entry name" value="LARA-LIKE N-TERMINAL DOMAIN-CONTAINING PROTEIN"/>
    <property type="match status" value="1"/>
</dbReference>
<dbReference type="EMBL" id="CP067089">
    <property type="protein sequence ID" value="QQO09765.1"/>
    <property type="molecule type" value="Genomic_DNA"/>
</dbReference>
<keyword evidence="3" id="KW-1185">Reference proteome</keyword>
<dbReference type="InterPro" id="IPR018657">
    <property type="entry name" value="LarA-like_N"/>
</dbReference>
<dbReference type="Gene3D" id="3.90.226.30">
    <property type="match status" value="1"/>
</dbReference>
<dbReference type="Proteomes" id="UP000595917">
    <property type="component" value="Chromosome"/>
</dbReference>
<sequence>MTYLAKEGLHLDLSDREIDELFSEALGLALRDTGDPRPVLLLPPDGTRYHSRAGFLCDIAARELLGQSSGRLGAVLPALGTHAAMGKEELIRMFPGTPPELFRNHDWRRDVAELGRLEASWVEAVSGGASAFDWPVQVNRLLRDGGFSLAVSIGQVVPHEVVGMANHLKNIFIGTGGKESIDKSHFMGACYGLERLMGRTDTPVRALLDEGHRRFGKYLPPILFALTVLGPRSDREAEAAGAPRASLAVRGLYVGFGRDCFEKAAALSRRLNVKLLKKPLRKAVVYLDPREYRSTWLGNKSIYRTRMALADGAELIILAPGLVAFGEDPGIDRLIRRHGYRPTGEIKDRIGSDSELADSLSAAAHLIHGSAEGRFTVRYCPGPGLSKAEIESVGYQWGDLQEYCDRYNPNTLNLGWNTVSGERVFFISNPALGLWADEERFNDGSAGGCN</sequence>
<dbReference type="InterPro" id="IPR048068">
    <property type="entry name" value="LarA-like"/>
</dbReference>
<evidence type="ECO:0000313" key="3">
    <source>
        <dbReference type="Proteomes" id="UP000595917"/>
    </source>
</evidence>
<dbReference type="InterPro" id="IPR043166">
    <property type="entry name" value="LarA-like_C"/>
</dbReference>
<gene>
    <name evidence="2" type="ORF">JFL75_02305</name>
</gene>
<feature type="domain" description="LarA-like N-terminal" evidence="1">
    <location>
        <begin position="44"/>
        <end position="187"/>
    </location>
</feature>
<dbReference type="PANTHER" id="PTHR33171">
    <property type="entry name" value="LAR_N DOMAIN-CONTAINING PROTEIN"/>
    <property type="match status" value="1"/>
</dbReference>
<evidence type="ECO:0000313" key="2">
    <source>
        <dbReference type="EMBL" id="QQO09765.1"/>
    </source>
</evidence>
<dbReference type="Pfam" id="PF09861">
    <property type="entry name" value="Lar_N"/>
    <property type="match status" value="1"/>
</dbReference>
<dbReference type="AlphaFoldDB" id="A0A7T7XNS4"/>
<dbReference type="KEGG" id="bhc:JFL75_02305"/>
<proteinExistence type="predicted"/>
<accession>A0A7T7XNS4</accession>
<protein>
    <submittedName>
        <fullName evidence="2">DUF2088 domain-containing protein</fullName>
    </submittedName>
</protein>
<dbReference type="GO" id="GO:0050043">
    <property type="term" value="F:lactate racemase activity"/>
    <property type="evidence" value="ECO:0007669"/>
    <property type="project" value="InterPro"/>
</dbReference>
<reference evidence="2" key="1">
    <citation type="submission" date="2021-01" db="EMBL/GenBank/DDBJ databases">
        <title>Description of Breznakiella homolactica.</title>
        <authorList>
            <person name="Song Y."/>
            <person name="Brune A."/>
        </authorList>
    </citation>
    <scope>NUCLEOTIDE SEQUENCE</scope>
    <source>
        <strain evidence="2">RmG30</strain>
    </source>
</reference>
<organism evidence="2 3">
    <name type="scientific">Breznakiella homolactica</name>
    <dbReference type="NCBI Taxonomy" id="2798577"/>
    <lineage>
        <taxon>Bacteria</taxon>
        <taxon>Pseudomonadati</taxon>
        <taxon>Spirochaetota</taxon>
        <taxon>Spirochaetia</taxon>
        <taxon>Spirochaetales</taxon>
        <taxon>Breznakiellaceae</taxon>
        <taxon>Breznakiella</taxon>
    </lineage>
</organism>
<evidence type="ECO:0000259" key="1">
    <source>
        <dbReference type="Pfam" id="PF09861"/>
    </source>
</evidence>
<dbReference type="RefSeq" id="WP_215627068.1">
    <property type="nucleotide sequence ID" value="NZ_CP067089.2"/>
</dbReference>
<dbReference type="Gene3D" id="3.40.50.11440">
    <property type="match status" value="1"/>
</dbReference>